<reference evidence="2" key="1">
    <citation type="submission" date="2024-06" db="EMBL/GenBank/DDBJ databases">
        <title>Intestivirid acquisition increases across infancy in a wild primate population.</title>
        <authorList>
            <person name="Schneider-Creas I.A."/>
            <person name="Moya I.L."/>
            <person name="Chiou K.L."/>
            <person name="Baniel A."/>
            <person name="Azanaw Haile A."/>
            <person name="Kebede F."/>
            <person name="Abebe B."/>
            <person name="Snyder-Mackler N."/>
            <person name="Varsani A."/>
        </authorList>
    </citation>
    <scope>NUCLEOTIDE SEQUENCE</scope>
    <source>
        <strain evidence="1">Int_RNL_2016_0117_DIX</strain>
        <strain evidence="3">Int_RNL_2017_0546_COW</strain>
        <strain evidence="2">Int_RNL_2018_0945_COW</strain>
    </source>
</reference>
<dbReference type="EMBL" id="PP965499">
    <property type="protein sequence ID" value="XCO00519.1"/>
    <property type="molecule type" value="Genomic_DNA"/>
</dbReference>
<evidence type="ECO:0000313" key="3">
    <source>
        <dbReference type="EMBL" id="XCO00519.1"/>
    </source>
</evidence>
<protein>
    <submittedName>
        <fullName evidence="2">Uncharacterized protein</fullName>
    </submittedName>
</protein>
<name>A0AAU8MID0_9CAUD</name>
<organism evidence="2">
    <name type="scientific">Geladintestivirus 1</name>
    <dbReference type="NCBI Taxonomy" id="3233133"/>
    <lineage>
        <taxon>Viruses</taxon>
        <taxon>Duplodnaviria</taxon>
        <taxon>Heunggongvirae</taxon>
        <taxon>Uroviricota</taxon>
        <taxon>Caudoviricetes</taxon>
        <taxon>Crassvirales</taxon>
    </lineage>
</organism>
<evidence type="ECO:0000313" key="1">
    <source>
        <dbReference type="EMBL" id="XCO00324.1"/>
    </source>
</evidence>
<dbReference type="EMBL" id="PP965498">
    <property type="protein sequence ID" value="XCO00422.1"/>
    <property type="molecule type" value="Genomic_DNA"/>
</dbReference>
<dbReference type="EMBL" id="PP965497">
    <property type="protein sequence ID" value="XCO00324.1"/>
    <property type="molecule type" value="Genomic_DNA"/>
</dbReference>
<accession>A0AAU8MID0</accession>
<proteinExistence type="predicted"/>
<evidence type="ECO:0000313" key="2">
    <source>
        <dbReference type="EMBL" id="XCO00422.1"/>
    </source>
</evidence>
<sequence>MEKKLPIRKDCQFLTCHTKATAKYKRTPFIIMAPIDDEIEARIDAGLDVVIHTEGYDYNVSPSKVLAYGDIDFNNNEDIDMIYHLELNIDPFSGCALPIPYYYDNHSVKVSKQGIKWFQTWDNYQIALFKHGALGKPKKIIIFKHNAN</sequence>